<feature type="compositionally biased region" description="Basic and acidic residues" evidence="1">
    <location>
        <begin position="23"/>
        <end position="38"/>
    </location>
</feature>
<feature type="compositionally biased region" description="Basic and acidic residues" evidence="1">
    <location>
        <begin position="317"/>
        <end position="327"/>
    </location>
</feature>
<feature type="compositionally biased region" description="Basic and acidic residues" evidence="1">
    <location>
        <begin position="161"/>
        <end position="175"/>
    </location>
</feature>
<reference evidence="2" key="1">
    <citation type="submission" date="2014-11" db="EMBL/GenBank/DDBJ databases">
        <authorList>
            <person name="Otto D Thomas"/>
            <person name="Naeem Raeece"/>
        </authorList>
    </citation>
    <scope>NUCLEOTIDE SEQUENCE</scope>
</reference>
<feature type="compositionally biased region" description="Low complexity" evidence="1">
    <location>
        <begin position="77"/>
        <end position="102"/>
    </location>
</feature>
<accession>A0A0G4HVQ7</accession>
<feature type="compositionally biased region" description="Basic and acidic residues" evidence="1">
    <location>
        <begin position="287"/>
        <end position="302"/>
    </location>
</feature>
<feature type="region of interest" description="Disordered" evidence="1">
    <location>
        <begin position="1"/>
        <end position="180"/>
    </location>
</feature>
<feature type="compositionally biased region" description="Low complexity" evidence="1">
    <location>
        <begin position="10"/>
        <end position="21"/>
    </location>
</feature>
<feature type="compositionally biased region" description="Polar residues" evidence="1">
    <location>
        <begin position="141"/>
        <end position="151"/>
    </location>
</feature>
<proteinExistence type="predicted"/>
<feature type="compositionally biased region" description="Polar residues" evidence="1">
    <location>
        <begin position="39"/>
        <end position="58"/>
    </location>
</feature>
<dbReference type="EMBL" id="CDMZ01004078">
    <property type="protein sequence ID" value="CEM48566.1"/>
    <property type="molecule type" value="Genomic_DNA"/>
</dbReference>
<dbReference type="AlphaFoldDB" id="A0A0G4HVQ7"/>
<organism evidence="2">
    <name type="scientific">Chromera velia CCMP2878</name>
    <dbReference type="NCBI Taxonomy" id="1169474"/>
    <lineage>
        <taxon>Eukaryota</taxon>
        <taxon>Sar</taxon>
        <taxon>Alveolata</taxon>
        <taxon>Colpodellida</taxon>
        <taxon>Chromeraceae</taxon>
        <taxon>Chromera</taxon>
    </lineage>
</organism>
<protein>
    <submittedName>
        <fullName evidence="2">Uncharacterized protein</fullName>
    </submittedName>
</protein>
<sequence>MDEIPPGCTSISSSADIPPASLNREDLQRRIDDPREQLRSQARQRAHSQGSFNPQQSPRAPAGAARTGSYFPPAPPQQLQQQTLASLPLPQPVSPQSQRQISLAVARNGFMQPATRDAGPTTTTASQPPPITPQHPPSPSGSSAGTVITIKSDSDPESPDDPPRDPLPPEEKKQMDNPFLLQGVFPLRRLYPYGRLLERSKNARICTRDRLKHFNFPSPKARPSPLPPCSVAKVSPSAVPGGSGLHSPAPPLRPPNLTERDGREVMQGTGTEVEGDGREVMQGTGTEVERGGKKGVLQKESDGQEITGGWRSKKAKTTSERDEHEDYTGSQARLPQGQLHQVLEVHFMQREN</sequence>
<dbReference type="VEuPathDB" id="CryptoDB:Cvel_8897"/>
<evidence type="ECO:0000313" key="2">
    <source>
        <dbReference type="EMBL" id="CEM48566.1"/>
    </source>
</evidence>
<gene>
    <name evidence="2" type="ORF">Cvel_8897</name>
</gene>
<name>A0A0G4HVQ7_9ALVE</name>
<feature type="region of interest" description="Disordered" evidence="1">
    <location>
        <begin position="214"/>
        <end position="336"/>
    </location>
</feature>
<feature type="compositionally biased region" description="Pro residues" evidence="1">
    <location>
        <begin position="127"/>
        <end position="139"/>
    </location>
</feature>
<evidence type="ECO:0000256" key="1">
    <source>
        <dbReference type="SAM" id="MobiDB-lite"/>
    </source>
</evidence>